<dbReference type="Proteomes" id="UP000470186">
    <property type="component" value="Unassembled WGS sequence"/>
</dbReference>
<name>A0A7X2CHN7_9PSED</name>
<dbReference type="AlphaFoldDB" id="A0A7X2CHN7"/>
<comment type="caution">
    <text evidence="1">The sequence shown here is derived from an EMBL/GenBank/DDBJ whole genome shotgun (WGS) entry which is preliminary data.</text>
</comment>
<sequence>MARRIEYLGDPVLTLAQVAFQCRVEPEDMEPVLIEQIVIPGVTGQCESKTGAAVRAALYEEDWPATFASGHALDVGQATEIVSIMSRQPDGTWAAQTAPFELQQGQRESFLFFPGGRPAGPLRIRYKAGVNLDLYPGVRNWLLMAAATIYRHPEMFLVGQTLAELPSAFLDHLVADVTVPPRF</sequence>
<keyword evidence="2" id="KW-1185">Reference proteome</keyword>
<protein>
    <submittedName>
        <fullName evidence="1">Uncharacterized protein</fullName>
    </submittedName>
</protein>
<dbReference type="RefSeq" id="WP_194289621.1">
    <property type="nucleotide sequence ID" value="NZ_WIVX01000039.1"/>
</dbReference>
<evidence type="ECO:0000313" key="1">
    <source>
        <dbReference type="EMBL" id="MQU31817.1"/>
    </source>
</evidence>
<proteinExistence type="predicted"/>
<organism evidence="1 2">
    <name type="scientific">Pseudomonas helleri</name>
    <dbReference type="NCBI Taxonomy" id="1608996"/>
    <lineage>
        <taxon>Bacteria</taxon>
        <taxon>Pseudomonadati</taxon>
        <taxon>Pseudomonadota</taxon>
        <taxon>Gammaproteobacteria</taxon>
        <taxon>Pseudomonadales</taxon>
        <taxon>Pseudomonadaceae</taxon>
        <taxon>Pseudomonas</taxon>
    </lineage>
</organism>
<reference evidence="1 2" key="1">
    <citation type="submission" date="2019-10" db="EMBL/GenBank/DDBJ databases">
        <title>Evaluation of single-gene subtyping targets for Pseudomonas.</title>
        <authorList>
            <person name="Reichler S.J."/>
            <person name="Orsi R.H."/>
            <person name="Wiedmann M."/>
            <person name="Martin N.H."/>
            <person name="Murphy S.I."/>
        </authorList>
    </citation>
    <scope>NUCLEOTIDE SEQUENCE [LARGE SCALE GENOMIC DNA]</scope>
    <source>
        <strain evidence="1 2">FSL R10-2107</strain>
    </source>
</reference>
<dbReference type="EMBL" id="WIVX01000039">
    <property type="protein sequence ID" value="MQU31817.1"/>
    <property type="molecule type" value="Genomic_DNA"/>
</dbReference>
<evidence type="ECO:0000313" key="2">
    <source>
        <dbReference type="Proteomes" id="UP000470186"/>
    </source>
</evidence>
<accession>A0A7X2CHN7</accession>
<gene>
    <name evidence="1" type="ORF">GHO30_10490</name>
</gene>